<dbReference type="PANTHER" id="PTHR10937">
    <property type="entry name" value="GLUCOSAMINE--FRUCTOSE-6-PHOSPHATE AMINOTRANSFERASE, ISOMERIZING"/>
    <property type="match status" value="1"/>
</dbReference>
<dbReference type="CDD" id="cd00714">
    <property type="entry name" value="GFAT"/>
    <property type="match status" value="1"/>
</dbReference>
<accession>A0A9D2D999</accession>
<keyword evidence="9" id="KW-0315">Glutamine amidotransferase</keyword>
<evidence type="ECO:0000256" key="9">
    <source>
        <dbReference type="ARBA" id="ARBA00022962"/>
    </source>
</evidence>
<feature type="domain" description="SIS" evidence="12">
    <location>
        <begin position="288"/>
        <end position="428"/>
    </location>
</feature>
<dbReference type="GO" id="GO:0006487">
    <property type="term" value="P:protein N-linked glycosylation"/>
    <property type="evidence" value="ECO:0007669"/>
    <property type="project" value="TreeGrafter"/>
</dbReference>
<keyword evidence="6 10" id="KW-0032">Aminotransferase</keyword>
<dbReference type="CDD" id="cd05008">
    <property type="entry name" value="SIS_GlmS_GlmD_1"/>
    <property type="match status" value="1"/>
</dbReference>
<name>A0A9D2D999_9FIRM</name>
<comment type="caution">
    <text evidence="13">The sequence shown here is derived from an EMBL/GenBank/DDBJ whole genome shotgun (WGS) entry which is preliminary data.</text>
</comment>
<dbReference type="HAMAP" id="MF_00164">
    <property type="entry name" value="GlmS"/>
    <property type="match status" value="1"/>
</dbReference>
<dbReference type="PROSITE" id="PS51278">
    <property type="entry name" value="GATASE_TYPE_2"/>
    <property type="match status" value="1"/>
</dbReference>
<dbReference type="GO" id="GO:0097367">
    <property type="term" value="F:carbohydrate derivative binding"/>
    <property type="evidence" value="ECO:0007669"/>
    <property type="project" value="InterPro"/>
</dbReference>
<evidence type="ECO:0000313" key="13">
    <source>
        <dbReference type="EMBL" id="HIZ12655.1"/>
    </source>
</evidence>
<dbReference type="GO" id="GO:0006047">
    <property type="term" value="P:UDP-N-acetylglucosamine metabolic process"/>
    <property type="evidence" value="ECO:0007669"/>
    <property type="project" value="TreeGrafter"/>
</dbReference>
<reference evidence="13" key="1">
    <citation type="journal article" date="2021" name="PeerJ">
        <title>Extensive microbial diversity within the chicken gut microbiome revealed by metagenomics and culture.</title>
        <authorList>
            <person name="Gilroy R."/>
            <person name="Ravi A."/>
            <person name="Getino M."/>
            <person name="Pursley I."/>
            <person name="Horton D.L."/>
            <person name="Alikhan N.F."/>
            <person name="Baker D."/>
            <person name="Gharbi K."/>
            <person name="Hall N."/>
            <person name="Watson M."/>
            <person name="Adriaenssens E.M."/>
            <person name="Foster-Nyarko E."/>
            <person name="Jarju S."/>
            <person name="Secka A."/>
            <person name="Antonio M."/>
            <person name="Oren A."/>
            <person name="Chaudhuri R.R."/>
            <person name="La Ragione R."/>
            <person name="Hildebrand F."/>
            <person name="Pallen M.J."/>
        </authorList>
    </citation>
    <scope>NUCLEOTIDE SEQUENCE</scope>
    <source>
        <strain evidence="13">ChiGjej1B1-13045</strain>
    </source>
</reference>
<dbReference type="CDD" id="cd05009">
    <property type="entry name" value="SIS_GlmS_GlmD_2"/>
    <property type="match status" value="1"/>
</dbReference>
<dbReference type="InterPro" id="IPR017932">
    <property type="entry name" value="GATase_2_dom"/>
</dbReference>
<evidence type="ECO:0000256" key="6">
    <source>
        <dbReference type="ARBA" id="ARBA00022576"/>
    </source>
</evidence>
<keyword evidence="5 10" id="KW-0963">Cytoplasm</keyword>
<dbReference type="EC" id="2.6.1.16" evidence="3 10"/>
<dbReference type="PANTHER" id="PTHR10937:SF0">
    <property type="entry name" value="GLUTAMINE--FRUCTOSE-6-PHOSPHATE TRANSAMINASE (ISOMERIZING)"/>
    <property type="match status" value="1"/>
</dbReference>
<dbReference type="FunFam" id="3.60.20.10:FF:000006">
    <property type="entry name" value="Glutamine--fructose-6-phosphate aminotransferase [isomerizing]"/>
    <property type="match status" value="1"/>
</dbReference>
<proteinExistence type="inferred from homology"/>
<keyword evidence="8" id="KW-0677">Repeat</keyword>
<dbReference type="InterPro" id="IPR035490">
    <property type="entry name" value="GlmS/FrlB_SIS"/>
</dbReference>
<dbReference type="GO" id="GO:0005829">
    <property type="term" value="C:cytosol"/>
    <property type="evidence" value="ECO:0007669"/>
    <property type="project" value="TreeGrafter"/>
</dbReference>
<sequence>MCGIVGYVGEEQAAPILLKGLSKLEYRGYDSAGIAVRDEASGKISIVKAKGRLKILSEKTDNGRAVRGTCGIGHTRWATHGEPSETNAHPHCTDDRSVVLVHNGIIENYQELKVKLIKSGYTFYSQTDTEIAVKLVDYYYKKTGTPLEALSRAMLRIRGSYAFGVMFHDYPGKLYAARKDSPLIIGKSESGSLIASDVPAILDKTRNVYYIGNHEIAEMTGDEIHFYNIDREEIEKEMVEIKWDAEAAEKGGYEHFMLKEIHEQPKAVQDTIGAYVKGGAIDLTETGITDEVLKNLERIYIVACGSAYHVGLVGRYVIEEMTRVPVEVDLASEFRYRNPILAPNSMVIVISQSGETADSLAALRLAKERGVPVLGVVNVVGSSIARESDYILYTYAGPEISVATTKAYSTQLIAMYLLAVQMAKGKETVDEKRYGELIAEMETLPGKIQKTLDDKERIQWFASKYANARDIFFIGRGIDYAISMEGSLKMKEISYIHSEAYAAGELKHGTISLVEEGILVVGVLTQSALFEKTLSNMVEVKSRGAYLMGLTTYGNYNIEDTADFSVYVPRTEEYFATSLAIVPLQLMGYYVSVAKGLDVDKPRNLAKSVTVE</sequence>
<dbReference type="InterPro" id="IPR005855">
    <property type="entry name" value="GFAT"/>
</dbReference>
<dbReference type="SUPFAM" id="SSF56235">
    <property type="entry name" value="N-terminal nucleophile aminohydrolases (Ntn hydrolases)"/>
    <property type="match status" value="1"/>
</dbReference>
<evidence type="ECO:0000259" key="11">
    <source>
        <dbReference type="PROSITE" id="PS51278"/>
    </source>
</evidence>
<dbReference type="PROSITE" id="PS51464">
    <property type="entry name" value="SIS"/>
    <property type="match status" value="2"/>
</dbReference>
<dbReference type="Pfam" id="PF01380">
    <property type="entry name" value="SIS"/>
    <property type="match status" value="2"/>
</dbReference>
<evidence type="ECO:0000256" key="2">
    <source>
        <dbReference type="ARBA" id="ARBA00004496"/>
    </source>
</evidence>
<feature type="active site" description="Nucleophile; for GATase activity" evidence="10">
    <location>
        <position position="2"/>
    </location>
</feature>
<comment type="function">
    <text evidence="10">Catalyzes the first step in hexosamine metabolism, converting fructose-6P into glucosamine-6P using glutamine as a nitrogen source.</text>
</comment>
<dbReference type="NCBIfam" id="NF001484">
    <property type="entry name" value="PRK00331.1"/>
    <property type="match status" value="1"/>
</dbReference>
<evidence type="ECO:0000256" key="8">
    <source>
        <dbReference type="ARBA" id="ARBA00022737"/>
    </source>
</evidence>
<dbReference type="Pfam" id="PF13522">
    <property type="entry name" value="GATase_6"/>
    <property type="match status" value="1"/>
</dbReference>
<evidence type="ECO:0000256" key="1">
    <source>
        <dbReference type="ARBA" id="ARBA00001031"/>
    </source>
</evidence>
<dbReference type="GO" id="GO:0005975">
    <property type="term" value="P:carbohydrate metabolic process"/>
    <property type="evidence" value="ECO:0007669"/>
    <property type="project" value="UniProtKB-UniRule"/>
</dbReference>
<dbReference type="EMBL" id="DXCD01000050">
    <property type="protein sequence ID" value="HIZ12655.1"/>
    <property type="molecule type" value="Genomic_DNA"/>
</dbReference>
<evidence type="ECO:0000313" key="14">
    <source>
        <dbReference type="Proteomes" id="UP000824017"/>
    </source>
</evidence>
<dbReference type="SUPFAM" id="SSF53697">
    <property type="entry name" value="SIS domain"/>
    <property type="match status" value="1"/>
</dbReference>
<evidence type="ECO:0000259" key="12">
    <source>
        <dbReference type="PROSITE" id="PS51464"/>
    </source>
</evidence>
<feature type="active site" description="For Fru-6P isomerization activity" evidence="10">
    <location>
        <position position="607"/>
    </location>
</feature>
<comment type="subcellular location">
    <subcellularLocation>
        <location evidence="2 10">Cytoplasm</location>
    </subcellularLocation>
</comment>
<evidence type="ECO:0000256" key="4">
    <source>
        <dbReference type="ARBA" id="ARBA00016090"/>
    </source>
</evidence>
<dbReference type="Proteomes" id="UP000824017">
    <property type="component" value="Unassembled WGS sequence"/>
</dbReference>
<dbReference type="AlphaFoldDB" id="A0A9D2D999"/>
<dbReference type="NCBIfam" id="TIGR01135">
    <property type="entry name" value="glmS"/>
    <property type="match status" value="1"/>
</dbReference>
<dbReference type="FunFam" id="3.40.50.10490:FF:000001">
    <property type="entry name" value="Glutamine--fructose-6-phosphate aminotransferase [isomerizing]"/>
    <property type="match status" value="1"/>
</dbReference>
<feature type="initiator methionine" description="Removed" evidence="10">
    <location>
        <position position="1"/>
    </location>
</feature>
<feature type="domain" description="SIS" evidence="12">
    <location>
        <begin position="461"/>
        <end position="602"/>
    </location>
</feature>
<dbReference type="Gene3D" id="3.60.20.10">
    <property type="entry name" value="Glutamine Phosphoribosylpyrophosphate, subunit 1, domain 1"/>
    <property type="match status" value="1"/>
</dbReference>
<gene>
    <name evidence="10 13" type="primary">glmS</name>
    <name evidence="13" type="ORF">H9817_01830</name>
</gene>
<keyword evidence="7 10" id="KW-0808">Transferase</keyword>
<feature type="domain" description="Glutamine amidotransferase type-2" evidence="11">
    <location>
        <begin position="2"/>
        <end position="222"/>
    </location>
</feature>
<dbReference type="InterPro" id="IPR047084">
    <property type="entry name" value="GFAT_N"/>
</dbReference>
<dbReference type="InterPro" id="IPR046348">
    <property type="entry name" value="SIS_dom_sf"/>
</dbReference>
<evidence type="ECO:0000256" key="7">
    <source>
        <dbReference type="ARBA" id="ARBA00022679"/>
    </source>
</evidence>
<dbReference type="GO" id="GO:0006002">
    <property type="term" value="P:fructose 6-phosphate metabolic process"/>
    <property type="evidence" value="ECO:0007669"/>
    <property type="project" value="TreeGrafter"/>
</dbReference>
<dbReference type="InterPro" id="IPR001347">
    <property type="entry name" value="SIS_dom"/>
</dbReference>
<reference evidence="13" key="2">
    <citation type="submission" date="2021-04" db="EMBL/GenBank/DDBJ databases">
        <authorList>
            <person name="Gilroy R."/>
        </authorList>
    </citation>
    <scope>NUCLEOTIDE SEQUENCE</scope>
    <source>
        <strain evidence="13">ChiGjej1B1-13045</strain>
    </source>
</reference>
<comment type="subunit">
    <text evidence="10">Homodimer.</text>
</comment>
<dbReference type="InterPro" id="IPR029055">
    <property type="entry name" value="Ntn_hydrolases_N"/>
</dbReference>
<dbReference type="GO" id="GO:0004360">
    <property type="term" value="F:glutamine-fructose-6-phosphate transaminase (isomerizing) activity"/>
    <property type="evidence" value="ECO:0007669"/>
    <property type="project" value="UniProtKB-UniRule"/>
</dbReference>
<dbReference type="Gene3D" id="3.40.50.10490">
    <property type="entry name" value="Glucose-6-phosphate isomerase like protein, domain 1"/>
    <property type="match status" value="2"/>
</dbReference>
<comment type="catalytic activity">
    <reaction evidence="1 10">
        <text>D-fructose 6-phosphate + L-glutamine = D-glucosamine 6-phosphate + L-glutamate</text>
        <dbReference type="Rhea" id="RHEA:13237"/>
        <dbReference type="ChEBI" id="CHEBI:29985"/>
        <dbReference type="ChEBI" id="CHEBI:58359"/>
        <dbReference type="ChEBI" id="CHEBI:58725"/>
        <dbReference type="ChEBI" id="CHEBI:61527"/>
        <dbReference type="EC" id="2.6.1.16"/>
    </reaction>
</comment>
<protein>
    <recommendedName>
        <fullName evidence="4 10">Glutamine--fructose-6-phosphate aminotransferase [isomerizing]</fullName>
        <ecNumber evidence="3 10">2.6.1.16</ecNumber>
    </recommendedName>
    <alternativeName>
        <fullName evidence="10">D-fructose-6-phosphate amidotransferase</fullName>
    </alternativeName>
    <alternativeName>
        <fullName evidence="10">GFAT</fullName>
    </alternativeName>
    <alternativeName>
        <fullName evidence="10">Glucosamine-6-phosphate synthase</fullName>
    </alternativeName>
    <alternativeName>
        <fullName evidence="10">Hexosephosphate aminotransferase</fullName>
    </alternativeName>
    <alternativeName>
        <fullName evidence="10">L-glutamine--D-fructose-6-phosphate amidotransferase</fullName>
    </alternativeName>
</protein>
<dbReference type="InterPro" id="IPR035466">
    <property type="entry name" value="GlmS/AgaS_SIS"/>
</dbReference>
<evidence type="ECO:0000256" key="3">
    <source>
        <dbReference type="ARBA" id="ARBA00012916"/>
    </source>
</evidence>
<evidence type="ECO:0000256" key="5">
    <source>
        <dbReference type="ARBA" id="ARBA00022490"/>
    </source>
</evidence>
<organism evidence="13 14">
    <name type="scientific">Candidatus Mediterraneibacter stercorigallinarum</name>
    <dbReference type="NCBI Taxonomy" id="2838686"/>
    <lineage>
        <taxon>Bacteria</taxon>
        <taxon>Bacillati</taxon>
        <taxon>Bacillota</taxon>
        <taxon>Clostridia</taxon>
        <taxon>Lachnospirales</taxon>
        <taxon>Lachnospiraceae</taxon>
        <taxon>Mediterraneibacter</taxon>
    </lineage>
</organism>
<evidence type="ECO:0000256" key="10">
    <source>
        <dbReference type="HAMAP-Rule" id="MF_00164"/>
    </source>
</evidence>